<evidence type="ECO:0000313" key="2">
    <source>
        <dbReference type="Proteomes" id="UP000250443"/>
    </source>
</evidence>
<accession>A0A2X2CJ65</accession>
<reference evidence="1 2" key="1">
    <citation type="submission" date="2018-06" db="EMBL/GenBank/DDBJ databases">
        <authorList>
            <consortium name="Pathogen Informatics"/>
            <person name="Doyle S."/>
        </authorList>
    </citation>
    <scope>NUCLEOTIDE SEQUENCE [LARGE SCALE GENOMIC DNA]</scope>
    <source>
        <strain evidence="1 2">NCTC11842</strain>
    </source>
</reference>
<dbReference type="EMBL" id="UAUF01000002">
    <property type="protein sequence ID" value="SPZ00225.1"/>
    <property type="molecule type" value="Genomic_DNA"/>
</dbReference>
<evidence type="ECO:0008006" key="3">
    <source>
        <dbReference type="Google" id="ProtNLM"/>
    </source>
</evidence>
<evidence type="ECO:0000313" key="1">
    <source>
        <dbReference type="EMBL" id="SPZ00225.1"/>
    </source>
</evidence>
<proteinExistence type="predicted"/>
<dbReference type="RefSeq" id="WP_146766021.1">
    <property type="nucleotide sequence ID" value="NZ_UAUF01000002.1"/>
</dbReference>
<gene>
    <name evidence="1" type="ORF">NCTC11842_00370</name>
</gene>
<dbReference type="AlphaFoldDB" id="A0A2X2CJ65"/>
<dbReference type="Proteomes" id="UP000250443">
    <property type="component" value="Unassembled WGS sequence"/>
</dbReference>
<sequence length="262" mass="29959">MTFFDRFIRLLQPQQSADPNHSQSHHESLRFNRHDLYQAPSLIGDWPIKEERVCGPIEGQPEHVVMTLLSRGNWFGCHSEGHLVRSIFRTLILPDLIYANPFRSIDNNTTPYIHAIHFLVKMTSHGAVGSPEHNVTPEQFIERMHNTIHKRLKEPISSLQADFDAVVSRGSFLTSTPVKEGVPINRFISAIHEGFWHDLLDIYAIGNGKLASGWPDLELSDGTSFNFVEVKVRDRLTPNQKDTIPILMDLGLKCRVIRLIRR</sequence>
<name>A0A2X2CJ65_PSELU</name>
<organism evidence="1 2">
    <name type="scientific">Pseudomonas luteola</name>
    <dbReference type="NCBI Taxonomy" id="47886"/>
    <lineage>
        <taxon>Bacteria</taxon>
        <taxon>Pseudomonadati</taxon>
        <taxon>Pseudomonadota</taxon>
        <taxon>Gammaproteobacteria</taxon>
        <taxon>Pseudomonadales</taxon>
        <taxon>Pseudomonadaceae</taxon>
        <taxon>Pseudomonas</taxon>
    </lineage>
</organism>
<protein>
    <recommendedName>
        <fullName evidence="3">VRR-NUC domain-containing protein</fullName>
    </recommendedName>
</protein>